<dbReference type="AlphaFoldDB" id="A0A136A0Z9"/>
<evidence type="ECO:0000313" key="1">
    <source>
        <dbReference type="EMBL" id="KXI28904.1"/>
    </source>
</evidence>
<dbReference type="Pfam" id="PF05742">
    <property type="entry name" value="TANGO2"/>
    <property type="match status" value="1"/>
</dbReference>
<organism evidence="1 2">
    <name type="scientific">Paraglaciecola hydrolytica</name>
    <dbReference type="NCBI Taxonomy" id="1799789"/>
    <lineage>
        <taxon>Bacteria</taxon>
        <taxon>Pseudomonadati</taxon>
        <taxon>Pseudomonadota</taxon>
        <taxon>Gammaproteobacteria</taxon>
        <taxon>Alteromonadales</taxon>
        <taxon>Alteromonadaceae</taxon>
        <taxon>Paraglaciecola</taxon>
    </lineage>
</organism>
<reference evidence="2" key="1">
    <citation type="submission" date="2016-02" db="EMBL/GenBank/DDBJ databases">
        <authorList>
            <person name="Schultz-Johansen M."/>
            <person name="Glaring M.A."/>
            <person name="Bech P.K."/>
            <person name="Stougaard P."/>
        </authorList>
    </citation>
    <scope>NUCLEOTIDE SEQUENCE [LARGE SCALE GENOMIC DNA]</scope>
    <source>
        <strain evidence="2">S66</strain>
    </source>
</reference>
<comment type="caution">
    <text evidence="1">The sequence shown here is derived from an EMBL/GenBank/DDBJ whole genome shotgun (WGS) entry which is preliminary data.</text>
</comment>
<dbReference type="InterPro" id="IPR008551">
    <property type="entry name" value="TANGO2"/>
</dbReference>
<keyword evidence="2" id="KW-1185">Reference proteome</keyword>
<accession>A0A136A0Z9</accession>
<dbReference type="PANTHER" id="PTHR17985:SF8">
    <property type="entry name" value="TRANSPORT AND GOLGI ORGANIZATION PROTEIN 2 HOMOLOG"/>
    <property type="match status" value="1"/>
</dbReference>
<protein>
    <recommendedName>
        <fullName evidence="3">NRDE family protein</fullName>
    </recommendedName>
</protein>
<name>A0A136A0Z9_9ALTE</name>
<dbReference type="STRING" id="1799789.AX660_11985"/>
<dbReference type="OrthoDB" id="4380123at2"/>
<gene>
    <name evidence="1" type="ORF">AX660_11985</name>
</gene>
<dbReference type="PANTHER" id="PTHR17985">
    <property type="entry name" value="SER/THR-RICH PROTEIN T10 IN DGCR REGION"/>
    <property type="match status" value="1"/>
</dbReference>
<dbReference type="Proteomes" id="UP000070299">
    <property type="component" value="Unassembled WGS sequence"/>
</dbReference>
<sequence>MCILFIAVNQHKHYPLIIAANRDEFFKRPTTPSHFWSSSPTILAGLDQQAGGTWMGVNTQGHIAAITNIRAPQTIKNDVISRGMLVKHYLEQADDYSVPLMQTARNQYNGYNLLFGRWNRLQIYNNQLNQLSDLGSGVFGLSNASVNIPWPKVTKGIKSLNHYCQKALDIEDDELFALLLDSTKATDAELPQTGVPLEWERKLSSIFIHGQDYGTRSSTILKIDTQQRVSWSERTFSQDALCVSAQNFEFDIN</sequence>
<evidence type="ECO:0008006" key="3">
    <source>
        <dbReference type="Google" id="ProtNLM"/>
    </source>
</evidence>
<dbReference type="EMBL" id="LSNE01000005">
    <property type="protein sequence ID" value="KXI28904.1"/>
    <property type="molecule type" value="Genomic_DNA"/>
</dbReference>
<evidence type="ECO:0000313" key="2">
    <source>
        <dbReference type="Proteomes" id="UP000070299"/>
    </source>
</evidence>
<dbReference type="RefSeq" id="WP_068375771.1">
    <property type="nucleotide sequence ID" value="NZ_LSNE01000005.1"/>
</dbReference>
<proteinExistence type="predicted"/>